<comment type="similarity">
    <text evidence="1">Belongs to the short-chain fatty acyl-CoA assimilation regulator (ScfR) family.</text>
</comment>
<dbReference type="InterPro" id="IPR010982">
    <property type="entry name" value="Lambda_DNA-bd_dom_sf"/>
</dbReference>
<gene>
    <name evidence="4" type="ordered locus">PHZ_c1427</name>
</gene>
<proteinExistence type="inferred from homology"/>
<dbReference type="STRING" id="450851.PHZ_c1427"/>
<dbReference type="Proteomes" id="UP000001868">
    <property type="component" value="Chromosome"/>
</dbReference>
<dbReference type="eggNOG" id="COG2856">
    <property type="taxonomic scope" value="Bacteria"/>
</dbReference>
<dbReference type="Pfam" id="PF13560">
    <property type="entry name" value="HTH_31"/>
    <property type="match status" value="1"/>
</dbReference>
<dbReference type="InterPro" id="IPR052345">
    <property type="entry name" value="Rad_response_metalloprotease"/>
</dbReference>
<evidence type="ECO:0000259" key="3">
    <source>
        <dbReference type="PROSITE" id="PS50943"/>
    </source>
</evidence>
<organism evidence="4 5">
    <name type="scientific">Phenylobacterium zucineum (strain HLK1)</name>
    <dbReference type="NCBI Taxonomy" id="450851"/>
    <lineage>
        <taxon>Bacteria</taxon>
        <taxon>Pseudomonadati</taxon>
        <taxon>Pseudomonadota</taxon>
        <taxon>Alphaproteobacteria</taxon>
        <taxon>Caulobacterales</taxon>
        <taxon>Caulobacteraceae</taxon>
        <taxon>Phenylobacterium</taxon>
    </lineage>
</organism>
<dbReference type="InterPro" id="IPR010359">
    <property type="entry name" value="IrrE_HExxH"/>
</dbReference>
<dbReference type="PROSITE" id="PS50943">
    <property type="entry name" value="HTH_CROC1"/>
    <property type="match status" value="1"/>
</dbReference>
<dbReference type="CDD" id="cd00093">
    <property type="entry name" value="HTH_XRE"/>
    <property type="match status" value="1"/>
</dbReference>
<keyword evidence="5" id="KW-1185">Reference proteome</keyword>
<protein>
    <recommendedName>
        <fullName evidence="3">HTH cro/C1-type domain-containing protein</fullName>
    </recommendedName>
</protein>
<evidence type="ECO:0000256" key="1">
    <source>
        <dbReference type="ARBA" id="ARBA00007227"/>
    </source>
</evidence>
<dbReference type="Gene3D" id="1.10.260.40">
    <property type="entry name" value="lambda repressor-like DNA-binding domains"/>
    <property type="match status" value="1"/>
</dbReference>
<dbReference type="HOGENOM" id="CLU_053651_1_1_5"/>
<dbReference type="PANTHER" id="PTHR43236:SF1">
    <property type="entry name" value="BLL7220 PROTEIN"/>
    <property type="match status" value="1"/>
</dbReference>
<dbReference type="InterPro" id="IPR001387">
    <property type="entry name" value="Cro/C1-type_HTH"/>
</dbReference>
<dbReference type="eggNOG" id="COG1396">
    <property type="taxonomic scope" value="Bacteria"/>
</dbReference>
<dbReference type="Pfam" id="PF06114">
    <property type="entry name" value="Peptidase_M78"/>
    <property type="match status" value="1"/>
</dbReference>
<evidence type="ECO:0000313" key="5">
    <source>
        <dbReference type="Proteomes" id="UP000001868"/>
    </source>
</evidence>
<feature type="region of interest" description="Disordered" evidence="2">
    <location>
        <begin position="1"/>
        <end position="45"/>
    </location>
</feature>
<dbReference type="PANTHER" id="PTHR43236">
    <property type="entry name" value="ANTITOXIN HIGA1"/>
    <property type="match status" value="1"/>
</dbReference>
<dbReference type="AlphaFoldDB" id="B4R9S6"/>
<name>B4R9S6_PHEZH</name>
<accession>B4R9S6</accession>
<evidence type="ECO:0000256" key="2">
    <source>
        <dbReference type="SAM" id="MobiDB-lite"/>
    </source>
</evidence>
<feature type="domain" description="HTH cro/C1-type" evidence="3">
    <location>
        <begin position="57"/>
        <end position="111"/>
    </location>
</feature>
<dbReference type="KEGG" id="pzu:PHZ_c1427"/>
<reference evidence="4 5" key="1">
    <citation type="journal article" date="2008" name="BMC Genomics">
        <title>Complete genome of Phenylobacterium zucineum - a novel facultative intracellular bacterium isolated from human erythroleukemia cell line K562.</title>
        <authorList>
            <person name="Luo Y."/>
            <person name="Xu X."/>
            <person name="Ding Z."/>
            <person name="Liu Z."/>
            <person name="Zhang B."/>
            <person name="Yan Z."/>
            <person name="Sun J."/>
            <person name="Hu S."/>
            <person name="Hu X."/>
        </authorList>
    </citation>
    <scope>NUCLEOTIDE SEQUENCE [LARGE SCALE GENOMIC DNA]</scope>
    <source>
        <strain evidence="4 5">HLK1</strain>
    </source>
</reference>
<dbReference type="SUPFAM" id="SSF47413">
    <property type="entry name" value="lambda repressor-like DNA-binding domains"/>
    <property type="match status" value="1"/>
</dbReference>
<dbReference type="SMART" id="SM00530">
    <property type="entry name" value="HTH_XRE"/>
    <property type="match status" value="1"/>
</dbReference>
<evidence type="ECO:0000313" key="4">
    <source>
        <dbReference type="EMBL" id="ACG77840.1"/>
    </source>
</evidence>
<dbReference type="Gene3D" id="1.10.10.2910">
    <property type="match status" value="1"/>
</dbReference>
<sequence length="416" mass="46005">MKAAKVWSFPLRRSESQQGRRRTARPNENSVGQHFDKRRPLGRPSMETKAKIAGEQLRLARLARGYSLEEIGERVGATRQFIHQLETGARSASDDLIAALADELGVTAAFLGEPIPSTVRPEQCHFRGHITRPASVTSQVLARGTLLDKFVAAIEEHLELPEVSFPDLPASSAEEIEQAAEKARRYWGLGTTGPITSMMRVVENAGAVVTYFGDLSERVDAFSMDRRRPVIVRSSLKESLCRQRFDFAHECGHLIMHRGIQTGDRATEDQAHRFASAFLFPRGAVLREFPRGRTINWRALFQLKLRWKMSVRAIVRRGYDLGLLSPAQYRTANIHLVKTGQAKVETYDADGTLPIEQPELLPSAIAALESAIPGGAVAVGRQVGFAPAMLELVTGASFSDPGPMPDDPKVVRLRPL</sequence>
<dbReference type="GO" id="GO:0003677">
    <property type="term" value="F:DNA binding"/>
    <property type="evidence" value="ECO:0007669"/>
    <property type="project" value="InterPro"/>
</dbReference>
<dbReference type="EMBL" id="CP000747">
    <property type="protein sequence ID" value="ACG77840.1"/>
    <property type="molecule type" value="Genomic_DNA"/>
</dbReference>